<reference evidence="1 2" key="1">
    <citation type="journal article" date="2018" name="Cell">
        <title>The Chara Genome: Secondary Complexity and Implications for Plant Terrestrialization.</title>
        <authorList>
            <person name="Nishiyama T."/>
            <person name="Sakayama H."/>
            <person name="Vries J.D."/>
            <person name="Buschmann H."/>
            <person name="Saint-Marcoux D."/>
            <person name="Ullrich K.K."/>
            <person name="Haas F.B."/>
            <person name="Vanderstraeten L."/>
            <person name="Becker D."/>
            <person name="Lang D."/>
            <person name="Vosolsobe S."/>
            <person name="Rombauts S."/>
            <person name="Wilhelmsson P.K.I."/>
            <person name="Janitza P."/>
            <person name="Kern R."/>
            <person name="Heyl A."/>
            <person name="Rumpler F."/>
            <person name="Villalobos L.I.A.C."/>
            <person name="Clay J.M."/>
            <person name="Skokan R."/>
            <person name="Toyoda A."/>
            <person name="Suzuki Y."/>
            <person name="Kagoshima H."/>
            <person name="Schijlen E."/>
            <person name="Tajeshwar N."/>
            <person name="Catarino B."/>
            <person name="Hetherington A.J."/>
            <person name="Saltykova A."/>
            <person name="Bonnot C."/>
            <person name="Breuninger H."/>
            <person name="Symeonidi A."/>
            <person name="Radhakrishnan G.V."/>
            <person name="Van Nieuwerburgh F."/>
            <person name="Deforce D."/>
            <person name="Chang C."/>
            <person name="Karol K.G."/>
            <person name="Hedrich R."/>
            <person name="Ulvskov P."/>
            <person name="Glockner G."/>
            <person name="Delwiche C.F."/>
            <person name="Petrasek J."/>
            <person name="Van de Peer Y."/>
            <person name="Friml J."/>
            <person name="Beilby M."/>
            <person name="Dolan L."/>
            <person name="Kohara Y."/>
            <person name="Sugano S."/>
            <person name="Fujiyama A."/>
            <person name="Delaux P.-M."/>
            <person name="Quint M."/>
            <person name="TheiBen G."/>
            <person name="Hagemann M."/>
            <person name="Harholt J."/>
            <person name="Dunand C."/>
            <person name="Zachgo S."/>
            <person name="Langdale J."/>
            <person name="Maumus F."/>
            <person name="Straeten D.V.D."/>
            <person name="Gould S.B."/>
            <person name="Rensing S.A."/>
        </authorList>
    </citation>
    <scope>NUCLEOTIDE SEQUENCE [LARGE SCALE GENOMIC DNA]</scope>
    <source>
        <strain evidence="1 2">S276</strain>
    </source>
</reference>
<comment type="caution">
    <text evidence="1">The sequence shown here is derived from an EMBL/GenBank/DDBJ whole genome shotgun (WGS) entry which is preliminary data.</text>
</comment>
<evidence type="ECO:0000313" key="2">
    <source>
        <dbReference type="Proteomes" id="UP000265515"/>
    </source>
</evidence>
<protein>
    <submittedName>
        <fullName evidence="1">Uncharacterized protein</fullName>
    </submittedName>
</protein>
<dbReference type="EMBL" id="BFEA01000514">
    <property type="protein sequence ID" value="GBG85333.1"/>
    <property type="molecule type" value="Genomic_DNA"/>
</dbReference>
<name>A0A388LSX2_CHABU</name>
<gene>
    <name evidence="1" type="ORF">CBR_g39900</name>
</gene>
<sequence length="240" mass="26980">MESHMAPNIDPGEMIVEGHEVRSKVNALLDLIKIAWMKENTVTVIFREGARFLPKKVKDDIVRAFEDAKVQDGSFEASSFSSGRVKVESPNVVSYVARSRAADGWLLKVETKSRLDRPLEFKPWLSKPQLREQRSEDDELVSFWVVVVQVSLDSFFYLEAQITKAIGRIIRTHRTEPDRLKPSLGNIKFDLDPAARPNIKDKIWVETVEGGNLKVKLTSSKAPRCGGNGMKGFEPAAQEG</sequence>
<dbReference type="AlphaFoldDB" id="A0A388LSX2"/>
<organism evidence="1 2">
    <name type="scientific">Chara braunii</name>
    <name type="common">Braun's stonewort</name>
    <dbReference type="NCBI Taxonomy" id="69332"/>
    <lineage>
        <taxon>Eukaryota</taxon>
        <taxon>Viridiplantae</taxon>
        <taxon>Streptophyta</taxon>
        <taxon>Charophyceae</taxon>
        <taxon>Charales</taxon>
        <taxon>Characeae</taxon>
        <taxon>Chara</taxon>
    </lineage>
</organism>
<accession>A0A388LSX2</accession>
<proteinExistence type="predicted"/>
<dbReference type="Proteomes" id="UP000265515">
    <property type="component" value="Unassembled WGS sequence"/>
</dbReference>
<keyword evidence="2" id="KW-1185">Reference proteome</keyword>
<evidence type="ECO:0000313" key="1">
    <source>
        <dbReference type="EMBL" id="GBG85333.1"/>
    </source>
</evidence>
<dbReference type="Gramene" id="GBG85333">
    <property type="protein sequence ID" value="GBG85333"/>
    <property type="gene ID" value="CBR_g39900"/>
</dbReference>